<proteinExistence type="predicted"/>
<dbReference type="AlphaFoldDB" id="A0A432VWJ9"/>
<feature type="transmembrane region" description="Helical" evidence="1">
    <location>
        <begin position="43"/>
        <end position="65"/>
    </location>
</feature>
<evidence type="ECO:0000313" key="3">
    <source>
        <dbReference type="Proteomes" id="UP000288395"/>
    </source>
</evidence>
<organism evidence="2 3">
    <name type="scientific">Aliidiomarina iranensis</name>
    <dbReference type="NCBI Taxonomy" id="1434071"/>
    <lineage>
        <taxon>Bacteria</taxon>
        <taxon>Pseudomonadati</taxon>
        <taxon>Pseudomonadota</taxon>
        <taxon>Gammaproteobacteria</taxon>
        <taxon>Alteromonadales</taxon>
        <taxon>Idiomarinaceae</taxon>
        <taxon>Aliidiomarina</taxon>
    </lineage>
</organism>
<evidence type="ECO:0000313" key="2">
    <source>
        <dbReference type="EMBL" id="RUO20979.1"/>
    </source>
</evidence>
<evidence type="ECO:0000256" key="1">
    <source>
        <dbReference type="SAM" id="Phobius"/>
    </source>
</evidence>
<keyword evidence="3" id="KW-1185">Reference proteome</keyword>
<gene>
    <name evidence="2" type="ORF">CWE08_07710</name>
</gene>
<keyword evidence="1" id="KW-1133">Transmembrane helix</keyword>
<reference evidence="3" key="1">
    <citation type="journal article" date="2018" name="Front. Microbiol.">
        <title>Genome-Based Analysis Reveals the Taxonomy and Diversity of the Family Idiomarinaceae.</title>
        <authorList>
            <person name="Liu Y."/>
            <person name="Lai Q."/>
            <person name="Shao Z."/>
        </authorList>
    </citation>
    <scope>NUCLEOTIDE SEQUENCE [LARGE SCALE GENOMIC DNA]</scope>
    <source>
        <strain evidence="3">GBPy7</strain>
    </source>
</reference>
<protein>
    <submittedName>
        <fullName evidence="2">Uncharacterized protein</fullName>
    </submittedName>
</protein>
<dbReference type="Proteomes" id="UP000288395">
    <property type="component" value="Unassembled WGS sequence"/>
</dbReference>
<keyword evidence="1" id="KW-0472">Membrane</keyword>
<keyword evidence="1" id="KW-0812">Transmembrane</keyword>
<accession>A0A432VWJ9</accession>
<sequence>MLFVQDPVEEWGLVNQQGIAQLQVLVVPFLRPQGTVAQEAMDLVLFMLNTVFIMNTSVMLLVRFIEFSM</sequence>
<name>A0A432VWJ9_9GAMM</name>
<dbReference type="EMBL" id="PIPJ01000004">
    <property type="protein sequence ID" value="RUO20979.1"/>
    <property type="molecule type" value="Genomic_DNA"/>
</dbReference>
<comment type="caution">
    <text evidence="2">The sequence shown here is derived from an EMBL/GenBank/DDBJ whole genome shotgun (WGS) entry which is preliminary data.</text>
</comment>